<feature type="domain" description="DUF1771" evidence="2">
    <location>
        <begin position="306"/>
        <end position="371"/>
    </location>
</feature>
<dbReference type="InterPro" id="IPR056254">
    <property type="entry name" value="At5g58720/SDE5-like_UBA-like"/>
</dbReference>
<accession>A0A9R0IZI1</accession>
<evidence type="ECO:0000313" key="4">
    <source>
        <dbReference type="RefSeq" id="XP_021858226.2"/>
    </source>
</evidence>
<dbReference type="InterPro" id="IPR013899">
    <property type="entry name" value="DUF1771"/>
</dbReference>
<dbReference type="Proteomes" id="UP000813463">
    <property type="component" value="Chromosome 4"/>
</dbReference>
<gene>
    <name evidence="4" type="primary">LOC110797418</name>
</gene>
<evidence type="ECO:0000256" key="1">
    <source>
        <dbReference type="SAM" id="MobiDB-lite"/>
    </source>
</evidence>
<proteinExistence type="predicted"/>
<feature type="compositionally biased region" description="Basic and acidic residues" evidence="1">
    <location>
        <begin position="218"/>
        <end position="233"/>
    </location>
</feature>
<keyword evidence="3" id="KW-1185">Reference proteome</keyword>
<dbReference type="PANTHER" id="PTHR47872:SF1">
    <property type="entry name" value="NUCLEAR RNA EXPORT FACTOR SDE5-RELATED"/>
    <property type="match status" value="1"/>
</dbReference>
<sequence length="458" mass="50923">METVSSCSSSFRDCNTDMELLLEAFGSSFSLETLTSAYSQANSNVEMAGVILCELQGATAVSQESKDGMDVAYLSSVGLSTEGNGTGPADNHVPGLKSTMSTNEFPRIQSSEMHANESLTASCSNTGKDDNMHEDIGEFLFRMLGDGFQLDTKVIHEVLGFCGYDLEKSVEKLVDLSASTLEKSDDVSVCAEKEMYVYLKNGSISEKSQSGVSLSNDRLVRQNGKESRKKNNDKYDLQREILGALFSGPERVEQIPKKTSARSRRSRMHGRTAVEPVKETNIEKTFVTVKPLAGHNEVEEKEDENSFPVLRQAVKENWATMKDYCKAATDAYAKGDRVRAYKLMKECQFYNRKAREADEKSAHKLTETSSEDELLLDISTFELKEAIKLLKVQLSNFAGILSYLKVFVGDDGGENRKKRLVLKLLERESIPCTEEENGKTVVIQLDKIDPKTLSFTKK</sequence>
<dbReference type="Pfam" id="PF24767">
    <property type="entry name" value="UBA_At5g58720"/>
    <property type="match status" value="1"/>
</dbReference>
<dbReference type="Pfam" id="PF08590">
    <property type="entry name" value="DUF1771"/>
    <property type="match status" value="1"/>
</dbReference>
<feature type="compositionally biased region" description="Basic residues" evidence="1">
    <location>
        <begin position="259"/>
        <end position="270"/>
    </location>
</feature>
<name>A0A9R0IZI1_SPIOL</name>
<dbReference type="RefSeq" id="XP_021858226.2">
    <property type="nucleotide sequence ID" value="XM_022002534.2"/>
</dbReference>
<dbReference type="GeneID" id="110797418"/>
<reference evidence="4" key="2">
    <citation type="submission" date="2025-08" db="UniProtKB">
        <authorList>
            <consortium name="RefSeq"/>
        </authorList>
    </citation>
    <scope>IDENTIFICATION</scope>
    <source>
        <tissue evidence="4">Leaf</tissue>
    </source>
</reference>
<feature type="compositionally biased region" description="Polar residues" evidence="1">
    <location>
        <begin position="207"/>
        <end position="216"/>
    </location>
</feature>
<reference evidence="3" key="1">
    <citation type="journal article" date="2021" name="Nat. Commun.">
        <title>Genomic analyses provide insights into spinach domestication and the genetic basis of agronomic traits.</title>
        <authorList>
            <person name="Cai X."/>
            <person name="Sun X."/>
            <person name="Xu C."/>
            <person name="Sun H."/>
            <person name="Wang X."/>
            <person name="Ge C."/>
            <person name="Zhang Z."/>
            <person name="Wang Q."/>
            <person name="Fei Z."/>
            <person name="Jiao C."/>
            <person name="Wang Q."/>
        </authorList>
    </citation>
    <scope>NUCLEOTIDE SEQUENCE [LARGE SCALE GENOMIC DNA]</scope>
    <source>
        <strain evidence="3">cv. Varoflay</strain>
    </source>
</reference>
<protein>
    <submittedName>
        <fullName evidence="4">Nuclear RNA export factor SDE5 isoform X1</fullName>
    </submittedName>
</protein>
<dbReference type="SMART" id="SM01162">
    <property type="entry name" value="DUF1771"/>
    <property type="match status" value="1"/>
</dbReference>
<dbReference type="KEGG" id="soe:110797418"/>
<dbReference type="AlphaFoldDB" id="A0A9R0IZI1"/>
<feature type="region of interest" description="Disordered" evidence="1">
    <location>
        <begin position="207"/>
        <end position="233"/>
    </location>
</feature>
<organism evidence="3 4">
    <name type="scientific">Spinacia oleracea</name>
    <name type="common">Spinach</name>
    <dbReference type="NCBI Taxonomy" id="3562"/>
    <lineage>
        <taxon>Eukaryota</taxon>
        <taxon>Viridiplantae</taxon>
        <taxon>Streptophyta</taxon>
        <taxon>Embryophyta</taxon>
        <taxon>Tracheophyta</taxon>
        <taxon>Spermatophyta</taxon>
        <taxon>Magnoliopsida</taxon>
        <taxon>eudicotyledons</taxon>
        <taxon>Gunneridae</taxon>
        <taxon>Pentapetalae</taxon>
        <taxon>Caryophyllales</taxon>
        <taxon>Chenopodiaceae</taxon>
        <taxon>Chenopodioideae</taxon>
        <taxon>Anserineae</taxon>
        <taxon>Spinacia</taxon>
    </lineage>
</organism>
<evidence type="ECO:0000313" key="3">
    <source>
        <dbReference type="Proteomes" id="UP000813463"/>
    </source>
</evidence>
<dbReference type="PANTHER" id="PTHR47872">
    <property type="entry name" value="NUCLEAR RNA EXPORT FACTOR SDE5-RELATED"/>
    <property type="match status" value="1"/>
</dbReference>
<feature type="region of interest" description="Disordered" evidence="1">
    <location>
        <begin position="253"/>
        <end position="272"/>
    </location>
</feature>
<evidence type="ECO:0000259" key="2">
    <source>
        <dbReference type="SMART" id="SM01162"/>
    </source>
</evidence>